<evidence type="ECO:0000256" key="1">
    <source>
        <dbReference type="SAM" id="Coils"/>
    </source>
</evidence>
<proteinExistence type="predicted"/>
<protein>
    <submittedName>
        <fullName evidence="3">Uncharacterized protein</fullName>
    </submittedName>
</protein>
<evidence type="ECO:0000313" key="3">
    <source>
        <dbReference type="EMBL" id="KAF2157209.1"/>
    </source>
</evidence>
<dbReference type="OrthoDB" id="3924760at2759"/>
<keyword evidence="1" id="KW-0175">Coiled coil</keyword>
<dbReference type="EMBL" id="ML996081">
    <property type="protein sequence ID" value="KAF2157209.1"/>
    <property type="molecule type" value="Genomic_DNA"/>
</dbReference>
<comment type="caution">
    <text evidence="3">The sequence shown here is derived from an EMBL/GenBank/DDBJ whole genome shotgun (WGS) entry which is preliminary data.</text>
</comment>
<organism evidence="3 4">
    <name type="scientific">Myriangium duriaei CBS 260.36</name>
    <dbReference type="NCBI Taxonomy" id="1168546"/>
    <lineage>
        <taxon>Eukaryota</taxon>
        <taxon>Fungi</taxon>
        <taxon>Dikarya</taxon>
        <taxon>Ascomycota</taxon>
        <taxon>Pezizomycotina</taxon>
        <taxon>Dothideomycetes</taxon>
        <taxon>Dothideomycetidae</taxon>
        <taxon>Myriangiales</taxon>
        <taxon>Myriangiaceae</taxon>
        <taxon>Myriangium</taxon>
    </lineage>
</organism>
<evidence type="ECO:0000313" key="4">
    <source>
        <dbReference type="Proteomes" id="UP000799439"/>
    </source>
</evidence>
<dbReference type="Gene3D" id="3.30.450.30">
    <property type="entry name" value="Dynein light chain 2a, cytoplasmic"/>
    <property type="match status" value="1"/>
</dbReference>
<name>A0A9P4J930_9PEZI</name>
<feature type="coiled-coil region" evidence="1">
    <location>
        <begin position="56"/>
        <end position="83"/>
    </location>
</feature>
<feature type="compositionally biased region" description="Polar residues" evidence="2">
    <location>
        <begin position="136"/>
        <end position="148"/>
    </location>
</feature>
<keyword evidence="4" id="KW-1185">Reference proteome</keyword>
<reference evidence="3" key="1">
    <citation type="journal article" date="2020" name="Stud. Mycol.">
        <title>101 Dothideomycetes genomes: a test case for predicting lifestyles and emergence of pathogens.</title>
        <authorList>
            <person name="Haridas S."/>
            <person name="Albert R."/>
            <person name="Binder M."/>
            <person name="Bloem J."/>
            <person name="Labutti K."/>
            <person name="Salamov A."/>
            <person name="Andreopoulos B."/>
            <person name="Baker S."/>
            <person name="Barry K."/>
            <person name="Bills G."/>
            <person name="Bluhm B."/>
            <person name="Cannon C."/>
            <person name="Castanera R."/>
            <person name="Culley D."/>
            <person name="Daum C."/>
            <person name="Ezra D."/>
            <person name="Gonzalez J."/>
            <person name="Henrissat B."/>
            <person name="Kuo A."/>
            <person name="Liang C."/>
            <person name="Lipzen A."/>
            <person name="Lutzoni F."/>
            <person name="Magnuson J."/>
            <person name="Mondo S."/>
            <person name="Nolan M."/>
            <person name="Ohm R."/>
            <person name="Pangilinan J."/>
            <person name="Park H.-J."/>
            <person name="Ramirez L."/>
            <person name="Alfaro M."/>
            <person name="Sun H."/>
            <person name="Tritt A."/>
            <person name="Yoshinaga Y."/>
            <person name="Zwiers L.-H."/>
            <person name="Turgeon B."/>
            <person name="Goodwin S."/>
            <person name="Spatafora J."/>
            <person name="Crous P."/>
            <person name="Grigoriev I."/>
        </authorList>
    </citation>
    <scope>NUCLEOTIDE SEQUENCE</scope>
    <source>
        <strain evidence="3">CBS 260.36</strain>
    </source>
</reference>
<feature type="compositionally biased region" description="Polar residues" evidence="2">
    <location>
        <begin position="158"/>
        <end position="170"/>
    </location>
</feature>
<sequence length="214" mass="24304">MINVTALNRLLTENADGKIFQRWFITTPNGSLIAYTSPTDIRELRDQAALVLVTWREQFESAKKDARDRELDAENRNDSTEADSIMHTMTMEFDNRNVLVRQLQPKLLLVLEGGVPPGRTRKLQITREGLYGVKRSTMNGQNADSQNMAPAPDARPATSPSGLSEISTATSTLRRRTNILDIHRKKLDALTEVIRRDFEKAQFSMPVDPEDRFF</sequence>
<feature type="region of interest" description="Disordered" evidence="2">
    <location>
        <begin position="136"/>
        <end position="170"/>
    </location>
</feature>
<dbReference type="Proteomes" id="UP000799439">
    <property type="component" value="Unassembled WGS sequence"/>
</dbReference>
<gene>
    <name evidence="3" type="ORF">K461DRAFT_289548</name>
</gene>
<accession>A0A9P4J930</accession>
<dbReference type="AlphaFoldDB" id="A0A9P4J930"/>
<evidence type="ECO:0000256" key="2">
    <source>
        <dbReference type="SAM" id="MobiDB-lite"/>
    </source>
</evidence>